<gene>
    <name evidence="3" type="ORF">PCOR1329_LOCUS43114</name>
</gene>
<feature type="compositionally biased region" description="Pro residues" evidence="1">
    <location>
        <begin position="107"/>
        <end position="116"/>
    </location>
</feature>
<dbReference type="Pfam" id="PF22675">
    <property type="entry name" value="KH-I_KHDC4-BBP"/>
    <property type="match status" value="1"/>
</dbReference>
<dbReference type="Gene3D" id="3.30.1370.10">
    <property type="entry name" value="K Homology domain, type 1"/>
    <property type="match status" value="1"/>
</dbReference>
<reference evidence="3" key="1">
    <citation type="submission" date="2023-10" db="EMBL/GenBank/DDBJ databases">
        <authorList>
            <person name="Chen Y."/>
            <person name="Shah S."/>
            <person name="Dougan E. K."/>
            <person name="Thang M."/>
            <person name="Chan C."/>
        </authorList>
    </citation>
    <scope>NUCLEOTIDE SEQUENCE [LARGE SCALE GENOMIC DNA]</scope>
</reference>
<proteinExistence type="predicted"/>
<accession>A0ABN9TWY0</accession>
<name>A0ABN9TWY0_9DINO</name>
<dbReference type="Proteomes" id="UP001189429">
    <property type="component" value="Unassembled WGS sequence"/>
</dbReference>
<evidence type="ECO:0000259" key="2">
    <source>
        <dbReference type="Pfam" id="PF22675"/>
    </source>
</evidence>
<dbReference type="InterPro" id="IPR055256">
    <property type="entry name" value="KH_1_KHDC4/BBP-like"/>
</dbReference>
<evidence type="ECO:0000313" key="4">
    <source>
        <dbReference type="Proteomes" id="UP001189429"/>
    </source>
</evidence>
<dbReference type="PANTHER" id="PTHR15744:SF0">
    <property type="entry name" value="KH HOMOLOGY DOMAIN-CONTAINING PROTEIN 4"/>
    <property type="match status" value="1"/>
</dbReference>
<feature type="region of interest" description="Disordered" evidence="1">
    <location>
        <begin position="96"/>
        <end position="124"/>
    </location>
</feature>
<protein>
    <recommendedName>
        <fullName evidence="2">KHDC4/BBP-like KH-domain type I domain-containing protein</fullName>
    </recommendedName>
</protein>
<dbReference type="SUPFAM" id="SSF54791">
    <property type="entry name" value="Eukaryotic type KH-domain (KH-domain type I)"/>
    <property type="match status" value="1"/>
</dbReference>
<feature type="domain" description="KHDC4/BBP-like KH-domain type I" evidence="2">
    <location>
        <begin position="238"/>
        <end position="315"/>
    </location>
</feature>
<organism evidence="3 4">
    <name type="scientific">Prorocentrum cordatum</name>
    <dbReference type="NCBI Taxonomy" id="2364126"/>
    <lineage>
        <taxon>Eukaryota</taxon>
        <taxon>Sar</taxon>
        <taxon>Alveolata</taxon>
        <taxon>Dinophyceae</taxon>
        <taxon>Prorocentrales</taxon>
        <taxon>Prorocentraceae</taxon>
        <taxon>Prorocentrum</taxon>
    </lineage>
</organism>
<dbReference type="InterPro" id="IPR031121">
    <property type="entry name" value="RIK/BLOM7"/>
</dbReference>
<dbReference type="PANTHER" id="PTHR15744">
    <property type="entry name" value="BLOM7"/>
    <property type="match status" value="1"/>
</dbReference>
<dbReference type="EMBL" id="CAUYUJ010015179">
    <property type="protein sequence ID" value="CAK0850815.1"/>
    <property type="molecule type" value="Genomic_DNA"/>
</dbReference>
<sequence>MLAATVGPARAAAPYPRLLGRPLPPALPGGEESACAREPAKLTVGLSVATGGERAAASLSGWHAQVPAKIDVGCGGPASAVPAKVGVSCCGPPGARGSHASQGPLGPFDPPCPQSPQSPQRRAAAFLATSPLSSGGADPDACCSPTGLADASQRLSPADRGQLLMWPAELPCQPLEQACSPHAPPAAAVGIAPPPGLPVPQVGGKEVGPLAASCHHPGQGDRRFTCKFIFVGIHADRDASFEIVPRLIGRGGCNMRTISEACGGKVRVRGRGSGHRECSHSRRRSAEADVPLQIALSCRDQPSLDQGRALLTQLLAGISDHFARYCRSRGFEPPTEKSPLFSVVLGA</sequence>
<keyword evidence="4" id="KW-1185">Reference proteome</keyword>
<dbReference type="InterPro" id="IPR036612">
    <property type="entry name" value="KH_dom_type_1_sf"/>
</dbReference>
<evidence type="ECO:0000313" key="3">
    <source>
        <dbReference type="EMBL" id="CAK0850815.1"/>
    </source>
</evidence>
<comment type="caution">
    <text evidence="3">The sequence shown here is derived from an EMBL/GenBank/DDBJ whole genome shotgun (WGS) entry which is preliminary data.</text>
</comment>
<evidence type="ECO:0000256" key="1">
    <source>
        <dbReference type="SAM" id="MobiDB-lite"/>
    </source>
</evidence>